<dbReference type="EMBL" id="WHVB01000005">
    <property type="protein sequence ID" value="KAF8482830.1"/>
    <property type="molecule type" value="Genomic_DNA"/>
</dbReference>
<organism evidence="2 3">
    <name type="scientific">Russula ochroleuca</name>
    <dbReference type="NCBI Taxonomy" id="152965"/>
    <lineage>
        <taxon>Eukaryota</taxon>
        <taxon>Fungi</taxon>
        <taxon>Dikarya</taxon>
        <taxon>Basidiomycota</taxon>
        <taxon>Agaricomycotina</taxon>
        <taxon>Agaricomycetes</taxon>
        <taxon>Russulales</taxon>
        <taxon>Russulaceae</taxon>
        <taxon>Russula</taxon>
    </lineage>
</organism>
<dbReference type="InterPro" id="IPR041457">
    <property type="entry name" value="CxC2_KDZ-assoc"/>
</dbReference>
<reference evidence="2" key="1">
    <citation type="submission" date="2019-10" db="EMBL/GenBank/DDBJ databases">
        <authorList>
            <consortium name="DOE Joint Genome Institute"/>
            <person name="Kuo A."/>
            <person name="Miyauchi S."/>
            <person name="Kiss E."/>
            <person name="Drula E."/>
            <person name="Kohler A."/>
            <person name="Sanchez-Garcia M."/>
            <person name="Andreopoulos B."/>
            <person name="Barry K.W."/>
            <person name="Bonito G."/>
            <person name="Buee M."/>
            <person name="Carver A."/>
            <person name="Chen C."/>
            <person name="Cichocki N."/>
            <person name="Clum A."/>
            <person name="Culley D."/>
            <person name="Crous P.W."/>
            <person name="Fauchery L."/>
            <person name="Girlanda M."/>
            <person name="Hayes R."/>
            <person name="Keri Z."/>
            <person name="LaButti K."/>
            <person name="Lipzen A."/>
            <person name="Lombard V."/>
            <person name="Magnuson J."/>
            <person name="Maillard F."/>
            <person name="Morin E."/>
            <person name="Murat C."/>
            <person name="Nolan M."/>
            <person name="Ohm R."/>
            <person name="Pangilinan J."/>
            <person name="Pereira M."/>
            <person name="Perotto S."/>
            <person name="Peter M."/>
            <person name="Riley R."/>
            <person name="Sitrit Y."/>
            <person name="Stielow B."/>
            <person name="Szollosi G."/>
            <person name="Zifcakova L."/>
            <person name="Stursova M."/>
            <person name="Spatafora J.W."/>
            <person name="Tedersoo L."/>
            <person name="Vaario L.-M."/>
            <person name="Yamada A."/>
            <person name="Yan M."/>
            <person name="Wang P."/>
            <person name="Xu J."/>
            <person name="Bruns T."/>
            <person name="Baldrian P."/>
            <person name="Vilgalys R."/>
            <person name="Henrissat B."/>
            <person name="Grigoriev I.V."/>
            <person name="Hibbett D."/>
            <person name="Nagy L.G."/>
            <person name="Martin F.M."/>
        </authorList>
    </citation>
    <scope>NUCLEOTIDE SEQUENCE</scope>
    <source>
        <strain evidence="2">Prilba</strain>
    </source>
</reference>
<accession>A0A9P5TBH6</accession>
<evidence type="ECO:0000259" key="1">
    <source>
        <dbReference type="Pfam" id="PF18803"/>
    </source>
</evidence>
<dbReference type="AlphaFoldDB" id="A0A9P5TBH6"/>
<dbReference type="OrthoDB" id="3004525at2759"/>
<reference evidence="2" key="2">
    <citation type="journal article" date="2020" name="Nat. Commun.">
        <title>Large-scale genome sequencing of mycorrhizal fungi provides insights into the early evolution of symbiotic traits.</title>
        <authorList>
            <person name="Miyauchi S."/>
            <person name="Kiss E."/>
            <person name="Kuo A."/>
            <person name="Drula E."/>
            <person name="Kohler A."/>
            <person name="Sanchez-Garcia M."/>
            <person name="Morin E."/>
            <person name="Andreopoulos B."/>
            <person name="Barry K.W."/>
            <person name="Bonito G."/>
            <person name="Buee M."/>
            <person name="Carver A."/>
            <person name="Chen C."/>
            <person name="Cichocki N."/>
            <person name="Clum A."/>
            <person name="Culley D."/>
            <person name="Crous P.W."/>
            <person name="Fauchery L."/>
            <person name="Girlanda M."/>
            <person name="Hayes R.D."/>
            <person name="Keri Z."/>
            <person name="LaButti K."/>
            <person name="Lipzen A."/>
            <person name="Lombard V."/>
            <person name="Magnuson J."/>
            <person name="Maillard F."/>
            <person name="Murat C."/>
            <person name="Nolan M."/>
            <person name="Ohm R.A."/>
            <person name="Pangilinan J."/>
            <person name="Pereira M.F."/>
            <person name="Perotto S."/>
            <person name="Peter M."/>
            <person name="Pfister S."/>
            <person name="Riley R."/>
            <person name="Sitrit Y."/>
            <person name="Stielow J.B."/>
            <person name="Szollosi G."/>
            <person name="Zifcakova L."/>
            <person name="Stursova M."/>
            <person name="Spatafora J.W."/>
            <person name="Tedersoo L."/>
            <person name="Vaario L.M."/>
            <person name="Yamada A."/>
            <person name="Yan M."/>
            <person name="Wang P."/>
            <person name="Xu J."/>
            <person name="Bruns T."/>
            <person name="Baldrian P."/>
            <person name="Vilgalys R."/>
            <person name="Dunand C."/>
            <person name="Henrissat B."/>
            <person name="Grigoriev I.V."/>
            <person name="Hibbett D."/>
            <person name="Nagy L.G."/>
            <person name="Martin F.M."/>
        </authorList>
    </citation>
    <scope>NUCLEOTIDE SEQUENCE</scope>
    <source>
        <strain evidence="2">Prilba</strain>
    </source>
</reference>
<protein>
    <recommendedName>
        <fullName evidence="1">CxC2-like cysteine cluster KDZ transposase-associated domain-containing protein</fullName>
    </recommendedName>
</protein>
<sequence length="270" mass="30961">NDFLREWVTKRESFLQLLLELEGPFNDGLCTQCGSSDGHFCCSDYIGDLVHCHTCFMEHHKLLPFHRIQKWNGTYFDKTTLHDQGYILHLGHHGGICPDMEDPWLDIEGNLPGADNDGMVNTVHTTGVFKHKVRWCQCQSAPKKTVQLFQLQLFPASHLQPETAFTFDVLDHFHIDAMECKTAAASFIKKLCRLTNNAFPYVVPNRERELCRVSRQWHDLQSRKWLGFGHDVEKTPQNGNLAHYCPACPQPGINLPDDWNSVGEVWFGLV</sequence>
<name>A0A9P5TBH6_9AGAM</name>
<dbReference type="Pfam" id="PF18803">
    <property type="entry name" value="CxC2"/>
    <property type="match status" value="1"/>
</dbReference>
<evidence type="ECO:0000313" key="3">
    <source>
        <dbReference type="Proteomes" id="UP000759537"/>
    </source>
</evidence>
<feature type="non-terminal residue" evidence="2">
    <location>
        <position position="1"/>
    </location>
</feature>
<feature type="domain" description="CxC2-like cysteine cluster KDZ transposase-associated" evidence="1">
    <location>
        <begin position="81"/>
        <end position="198"/>
    </location>
</feature>
<proteinExistence type="predicted"/>
<gene>
    <name evidence="2" type="ORF">DFH94DRAFT_626667</name>
</gene>
<evidence type="ECO:0000313" key="2">
    <source>
        <dbReference type="EMBL" id="KAF8482830.1"/>
    </source>
</evidence>
<comment type="caution">
    <text evidence="2">The sequence shown here is derived from an EMBL/GenBank/DDBJ whole genome shotgun (WGS) entry which is preliminary data.</text>
</comment>
<dbReference type="Proteomes" id="UP000759537">
    <property type="component" value="Unassembled WGS sequence"/>
</dbReference>
<keyword evidence="3" id="KW-1185">Reference proteome</keyword>